<evidence type="ECO:0000259" key="8">
    <source>
        <dbReference type="Pfam" id="PF07669"/>
    </source>
</evidence>
<dbReference type="Gene3D" id="3.40.50.150">
    <property type="entry name" value="Vaccinia Virus protein VP39"/>
    <property type="match status" value="1"/>
</dbReference>
<dbReference type="InterPro" id="IPR029063">
    <property type="entry name" value="SAM-dependent_MTases_sf"/>
</dbReference>
<evidence type="ECO:0000256" key="4">
    <source>
        <dbReference type="ARBA" id="ARBA00022691"/>
    </source>
</evidence>
<dbReference type="InterPro" id="IPR002052">
    <property type="entry name" value="DNA_methylase_N6_adenine_CS"/>
</dbReference>
<proteinExistence type="predicted"/>
<protein>
    <recommendedName>
        <fullName evidence="1">site-specific DNA-methyltransferase (adenine-specific)</fullName>
        <ecNumber evidence="1">2.1.1.72</ecNumber>
    </recommendedName>
</protein>
<dbReference type="GO" id="GO:0032259">
    <property type="term" value="P:methylation"/>
    <property type="evidence" value="ECO:0007669"/>
    <property type="project" value="UniProtKB-KW"/>
</dbReference>
<comment type="catalytic activity">
    <reaction evidence="7">
        <text>a 2'-deoxyadenosine in DNA + S-adenosyl-L-methionine = an N(6)-methyl-2'-deoxyadenosine in DNA + S-adenosyl-L-homocysteine + H(+)</text>
        <dbReference type="Rhea" id="RHEA:15197"/>
        <dbReference type="Rhea" id="RHEA-COMP:12418"/>
        <dbReference type="Rhea" id="RHEA-COMP:12419"/>
        <dbReference type="ChEBI" id="CHEBI:15378"/>
        <dbReference type="ChEBI" id="CHEBI:57856"/>
        <dbReference type="ChEBI" id="CHEBI:59789"/>
        <dbReference type="ChEBI" id="CHEBI:90615"/>
        <dbReference type="ChEBI" id="CHEBI:90616"/>
        <dbReference type="EC" id="2.1.1.72"/>
    </reaction>
</comment>
<keyword evidence="3 9" id="KW-0808">Transferase</keyword>
<organism evidence="9">
    <name type="scientific">Hokovirus HKV1</name>
    <dbReference type="NCBI Taxonomy" id="1977638"/>
    <lineage>
        <taxon>Viruses</taxon>
        <taxon>Varidnaviria</taxon>
        <taxon>Bamfordvirae</taxon>
        <taxon>Nucleocytoviricota</taxon>
        <taxon>Megaviricetes</taxon>
        <taxon>Imitervirales</taxon>
        <taxon>Mimiviridae</taxon>
        <taxon>Klosneuvirinae</taxon>
        <taxon>Hokovirus</taxon>
    </lineage>
</organism>
<keyword evidence="6" id="KW-0238">DNA-binding</keyword>
<dbReference type="EC" id="2.1.1.72" evidence="1"/>
<dbReference type="EMBL" id="KY684103">
    <property type="protein sequence ID" value="ARF10351.1"/>
    <property type="molecule type" value="Genomic_DNA"/>
</dbReference>
<keyword evidence="2 9" id="KW-0489">Methyltransferase</keyword>
<evidence type="ECO:0000256" key="7">
    <source>
        <dbReference type="ARBA" id="ARBA00047942"/>
    </source>
</evidence>
<evidence type="ECO:0000256" key="6">
    <source>
        <dbReference type="ARBA" id="ARBA00023125"/>
    </source>
</evidence>
<evidence type="ECO:0000256" key="5">
    <source>
        <dbReference type="ARBA" id="ARBA00022747"/>
    </source>
</evidence>
<dbReference type="GO" id="GO:0009007">
    <property type="term" value="F:site-specific DNA-methyltransferase (adenine-specific) activity"/>
    <property type="evidence" value="ECO:0007669"/>
    <property type="project" value="UniProtKB-EC"/>
</dbReference>
<dbReference type="SUPFAM" id="SSF53335">
    <property type="entry name" value="S-adenosyl-L-methionine-dependent methyltransferases"/>
    <property type="match status" value="1"/>
</dbReference>
<sequence>MSIQSLLDRPKELLELINDCLKPKTIEKRAFGEVFTPINFINDNMLNDLEMYWQNKNNENIFTNENLTWYDPTAGMGNFHIAIYYKLMEGLKNKIKDDNLRKKHIIENQLYFGELNKKNCFIVKQIFNINNEYKLNLYNGNTLDINLNQVFKKNKFDIIIGNPPYNEELKKSGARPLYNKFIEYYIEKCNILSFVVPSRWFAGGKGLDKFRNMMINRNDIVYIKHYDDASKIFGNMVNIEGGINYFLIDEKHNGLCNYNGSNIQLNNYDILVDSKYYDIINKLSEYENITKYYISQDYYKIQTNDKRLVNDYVNNTIKCYVSQQKGFIKYIDKKEIKKLYNDYKVITARANGKNKCFGNTFIGNPNKVHSKSYISFNLKSEIEAKSLLSYLKCKLPNFMLSLRKITQDISESTCKWIPLVPLDREWTDDDIHKYFKLTEDEIKLIKETKIIGYKESI</sequence>
<dbReference type="InterPro" id="IPR011639">
    <property type="entry name" value="MethylTrfase_TaqI-like_dom"/>
</dbReference>
<evidence type="ECO:0000256" key="2">
    <source>
        <dbReference type="ARBA" id="ARBA00022603"/>
    </source>
</evidence>
<dbReference type="InterPro" id="IPR050953">
    <property type="entry name" value="N4_N6_ade-DNA_methylase"/>
</dbReference>
<keyword evidence="4" id="KW-0949">S-adenosyl-L-methionine</keyword>
<dbReference type="Pfam" id="PF07669">
    <property type="entry name" value="Eco57I"/>
    <property type="match status" value="1"/>
</dbReference>
<feature type="domain" description="Type II methyltransferase M.TaqI-like" evidence="8">
    <location>
        <begin position="107"/>
        <end position="233"/>
    </location>
</feature>
<keyword evidence="5" id="KW-0680">Restriction system</keyword>
<dbReference type="GO" id="GO:0009307">
    <property type="term" value="P:DNA restriction-modification system"/>
    <property type="evidence" value="ECO:0007669"/>
    <property type="project" value="UniProtKB-KW"/>
</dbReference>
<dbReference type="PANTHER" id="PTHR33841:SF6">
    <property type="entry name" value="TYPE II METHYLTRANSFERASE M.HINDII"/>
    <property type="match status" value="1"/>
</dbReference>
<evidence type="ECO:0000313" key="9">
    <source>
        <dbReference type="EMBL" id="ARF10351.1"/>
    </source>
</evidence>
<dbReference type="PANTHER" id="PTHR33841">
    <property type="entry name" value="DNA METHYLTRANSFERASE YEEA-RELATED"/>
    <property type="match status" value="1"/>
</dbReference>
<evidence type="ECO:0000256" key="3">
    <source>
        <dbReference type="ARBA" id="ARBA00022679"/>
    </source>
</evidence>
<dbReference type="PROSITE" id="PS00092">
    <property type="entry name" value="N6_MTASE"/>
    <property type="match status" value="1"/>
</dbReference>
<gene>
    <name evidence="9" type="ORF">Hokovirus_1_230</name>
</gene>
<name>A0A1V0SF91_9VIRU</name>
<reference evidence="9" key="1">
    <citation type="journal article" date="2017" name="Science">
        <title>Giant viruses with an expanded complement of translation system components.</title>
        <authorList>
            <person name="Schulz F."/>
            <person name="Yutin N."/>
            <person name="Ivanova N.N."/>
            <person name="Ortega D.R."/>
            <person name="Lee T.K."/>
            <person name="Vierheilig J."/>
            <person name="Daims H."/>
            <person name="Horn M."/>
            <person name="Wagner M."/>
            <person name="Jensen G.J."/>
            <person name="Kyrpides N.C."/>
            <person name="Koonin E.V."/>
            <person name="Woyke T."/>
        </authorList>
    </citation>
    <scope>NUCLEOTIDE SEQUENCE</scope>
    <source>
        <strain evidence="9">HKV1</strain>
    </source>
</reference>
<dbReference type="GO" id="GO:0003677">
    <property type="term" value="F:DNA binding"/>
    <property type="evidence" value="ECO:0007669"/>
    <property type="project" value="UniProtKB-KW"/>
</dbReference>
<evidence type="ECO:0000256" key="1">
    <source>
        <dbReference type="ARBA" id="ARBA00011900"/>
    </source>
</evidence>
<accession>A0A1V0SF91</accession>